<dbReference type="OrthoDB" id="128557at2759"/>
<name>A0A2P4YLE0_9STRA</name>
<gene>
    <name evidence="1" type="ORF">PHPALM_3830</name>
</gene>
<dbReference type="AlphaFoldDB" id="A0A2P4YLE0"/>
<protein>
    <submittedName>
        <fullName evidence="1">Uncharacterized protein</fullName>
    </submittedName>
</protein>
<keyword evidence="2" id="KW-1185">Reference proteome</keyword>
<sequence>MHPDDQGKPREQKVKHWASHGAMRRYVTVTYPRGLTVNIHRLTHWATHKRNLARVKEVLDQYPVIMDDIALSATSPSVFETSEAEADKYTWIFVVPEVVVTAMQL</sequence>
<dbReference type="EMBL" id="NCKW01001953">
    <property type="protein sequence ID" value="POM78616.1"/>
    <property type="molecule type" value="Genomic_DNA"/>
</dbReference>
<accession>A0A2P4YLE0</accession>
<comment type="caution">
    <text evidence="1">The sequence shown here is derived from an EMBL/GenBank/DDBJ whole genome shotgun (WGS) entry which is preliminary data.</text>
</comment>
<dbReference type="Proteomes" id="UP000237271">
    <property type="component" value="Unassembled WGS sequence"/>
</dbReference>
<evidence type="ECO:0000313" key="2">
    <source>
        <dbReference type="Proteomes" id="UP000237271"/>
    </source>
</evidence>
<proteinExistence type="predicted"/>
<reference evidence="1 2" key="1">
    <citation type="journal article" date="2017" name="Genome Biol. Evol.">
        <title>Phytophthora megakarya and P. palmivora, closely related causal agents of cacao black pod rot, underwent increases in genome sizes and gene numbers by different mechanisms.</title>
        <authorList>
            <person name="Ali S.S."/>
            <person name="Shao J."/>
            <person name="Lary D.J."/>
            <person name="Kronmiller B."/>
            <person name="Shen D."/>
            <person name="Strem M.D."/>
            <person name="Amoako-Attah I."/>
            <person name="Akrofi A.Y."/>
            <person name="Begoude B.A."/>
            <person name="Ten Hoopen G.M."/>
            <person name="Coulibaly K."/>
            <person name="Kebe B.I."/>
            <person name="Melnick R.L."/>
            <person name="Guiltinan M.J."/>
            <person name="Tyler B.M."/>
            <person name="Meinhardt L.W."/>
            <person name="Bailey B.A."/>
        </authorList>
    </citation>
    <scope>NUCLEOTIDE SEQUENCE [LARGE SCALE GENOMIC DNA]</scope>
    <source>
        <strain evidence="2">sbr112.9</strain>
    </source>
</reference>
<organism evidence="1 2">
    <name type="scientific">Phytophthora palmivora</name>
    <dbReference type="NCBI Taxonomy" id="4796"/>
    <lineage>
        <taxon>Eukaryota</taxon>
        <taxon>Sar</taxon>
        <taxon>Stramenopiles</taxon>
        <taxon>Oomycota</taxon>
        <taxon>Peronosporomycetes</taxon>
        <taxon>Peronosporales</taxon>
        <taxon>Peronosporaceae</taxon>
        <taxon>Phytophthora</taxon>
    </lineage>
</organism>
<evidence type="ECO:0000313" key="1">
    <source>
        <dbReference type="EMBL" id="POM78616.1"/>
    </source>
</evidence>